<accession>A0A6J5R082</accession>
<sequence>MSEVTKAAFAALIYHIKELTKERDEARRLYCRAQAIVMYKSDNALTAEHISNNMNWDCYEKEETQ</sequence>
<name>A0A6J5R082_9CAUD</name>
<evidence type="ECO:0000313" key="1">
    <source>
        <dbReference type="EMBL" id="CAB4190410.1"/>
    </source>
</evidence>
<gene>
    <name evidence="1" type="ORF">UFOVP1192_59</name>
</gene>
<dbReference type="EMBL" id="LR797151">
    <property type="protein sequence ID" value="CAB4190410.1"/>
    <property type="molecule type" value="Genomic_DNA"/>
</dbReference>
<proteinExistence type="predicted"/>
<reference evidence="1" key="1">
    <citation type="submission" date="2020-05" db="EMBL/GenBank/DDBJ databases">
        <authorList>
            <person name="Chiriac C."/>
            <person name="Salcher M."/>
            <person name="Ghai R."/>
            <person name="Kavagutti S V."/>
        </authorList>
    </citation>
    <scope>NUCLEOTIDE SEQUENCE</scope>
</reference>
<protein>
    <submittedName>
        <fullName evidence="1">Uncharacterized protein</fullName>
    </submittedName>
</protein>
<organism evidence="1">
    <name type="scientific">uncultured Caudovirales phage</name>
    <dbReference type="NCBI Taxonomy" id="2100421"/>
    <lineage>
        <taxon>Viruses</taxon>
        <taxon>Duplodnaviria</taxon>
        <taxon>Heunggongvirae</taxon>
        <taxon>Uroviricota</taxon>
        <taxon>Caudoviricetes</taxon>
        <taxon>Peduoviridae</taxon>
        <taxon>Maltschvirus</taxon>
        <taxon>Maltschvirus maltsch</taxon>
    </lineage>
</organism>